<dbReference type="AlphaFoldDB" id="A0A0E2H5A1"/>
<name>A0A0E2H5A1_9FIRM</name>
<reference evidence="1 2" key="1">
    <citation type="submission" date="2013-01" db="EMBL/GenBank/DDBJ databases">
        <title>The Genome Sequence of Clostridium clostridioforme 90A8.</title>
        <authorList>
            <consortium name="The Broad Institute Genome Sequencing Platform"/>
            <person name="Earl A."/>
            <person name="Ward D."/>
            <person name="Feldgarden M."/>
            <person name="Gevers D."/>
            <person name="Courvalin P."/>
            <person name="Lambert T."/>
            <person name="Walker B."/>
            <person name="Young S.K."/>
            <person name="Zeng Q."/>
            <person name="Gargeya S."/>
            <person name="Fitzgerald M."/>
            <person name="Haas B."/>
            <person name="Abouelleil A."/>
            <person name="Alvarado L."/>
            <person name="Arachchi H.M."/>
            <person name="Berlin A.M."/>
            <person name="Chapman S.B."/>
            <person name="Dewar J."/>
            <person name="Goldberg J."/>
            <person name="Griggs A."/>
            <person name="Gujja S."/>
            <person name="Hansen M."/>
            <person name="Howarth C."/>
            <person name="Imamovic A."/>
            <person name="Larimer J."/>
            <person name="McCowan C."/>
            <person name="Murphy C."/>
            <person name="Neiman D."/>
            <person name="Pearson M."/>
            <person name="Priest M."/>
            <person name="Roberts A."/>
            <person name="Saif S."/>
            <person name="Shea T."/>
            <person name="Sisk P."/>
            <person name="Sykes S."/>
            <person name="Wortman J."/>
            <person name="Nusbaum C."/>
            <person name="Birren B."/>
        </authorList>
    </citation>
    <scope>NUCLEOTIDE SEQUENCE [LARGE SCALE GENOMIC DNA]</scope>
    <source>
        <strain evidence="1 2">90A8</strain>
    </source>
</reference>
<dbReference type="SUPFAM" id="SSF56784">
    <property type="entry name" value="HAD-like"/>
    <property type="match status" value="1"/>
</dbReference>
<dbReference type="GO" id="GO:0005829">
    <property type="term" value="C:cytosol"/>
    <property type="evidence" value="ECO:0007669"/>
    <property type="project" value="TreeGrafter"/>
</dbReference>
<dbReference type="InterPro" id="IPR023214">
    <property type="entry name" value="HAD_sf"/>
</dbReference>
<dbReference type="Proteomes" id="UP000013085">
    <property type="component" value="Unassembled WGS sequence"/>
</dbReference>
<dbReference type="NCBIfam" id="TIGR01484">
    <property type="entry name" value="HAD-SF-IIB"/>
    <property type="match status" value="1"/>
</dbReference>
<dbReference type="InterPro" id="IPR006379">
    <property type="entry name" value="HAD-SF_hydro_IIB"/>
</dbReference>
<dbReference type="SFLD" id="SFLDG01140">
    <property type="entry name" value="C2.B:_Phosphomannomutase_and_P"/>
    <property type="match status" value="1"/>
</dbReference>
<dbReference type="Pfam" id="PF08282">
    <property type="entry name" value="Hydrolase_3"/>
    <property type="match status" value="1"/>
</dbReference>
<dbReference type="GeneID" id="57962948"/>
<dbReference type="Gene3D" id="3.40.50.1000">
    <property type="entry name" value="HAD superfamily/HAD-like"/>
    <property type="match status" value="1"/>
</dbReference>
<dbReference type="GO" id="GO:0016791">
    <property type="term" value="F:phosphatase activity"/>
    <property type="evidence" value="ECO:0007669"/>
    <property type="project" value="UniProtKB-ARBA"/>
</dbReference>
<evidence type="ECO:0000313" key="1">
    <source>
        <dbReference type="EMBL" id="ENZ09301.1"/>
    </source>
</evidence>
<dbReference type="InterPro" id="IPR036412">
    <property type="entry name" value="HAD-like_sf"/>
</dbReference>
<dbReference type="HOGENOM" id="CLU_044146_1_2_9"/>
<accession>A0A0E2H5A1</accession>
<evidence type="ECO:0000313" key="2">
    <source>
        <dbReference type="Proteomes" id="UP000013085"/>
    </source>
</evidence>
<dbReference type="NCBIfam" id="TIGR00099">
    <property type="entry name" value="Cof-subfamily"/>
    <property type="match status" value="1"/>
</dbReference>
<dbReference type="PANTHER" id="PTHR10000">
    <property type="entry name" value="PHOSPHOSERINE PHOSPHATASE"/>
    <property type="match status" value="1"/>
</dbReference>
<keyword evidence="1" id="KW-0378">Hydrolase</keyword>
<proteinExistence type="predicted"/>
<dbReference type="InterPro" id="IPR000150">
    <property type="entry name" value="Cof"/>
</dbReference>
<dbReference type="CDD" id="cd07516">
    <property type="entry name" value="HAD_Pase"/>
    <property type="match status" value="1"/>
</dbReference>
<protein>
    <submittedName>
        <fullName evidence="1">Cof-like hydrolase</fullName>
    </submittedName>
</protein>
<dbReference type="Gene3D" id="3.30.1240.10">
    <property type="match status" value="1"/>
</dbReference>
<dbReference type="PRINTS" id="PR00119">
    <property type="entry name" value="CATATPASE"/>
</dbReference>
<dbReference type="RefSeq" id="WP_002584481.1">
    <property type="nucleotide sequence ID" value="NZ_KB850985.1"/>
</dbReference>
<dbReference type="SFLD" id="SFLDS00003">
    <property type="entry name" value="Haloacid_Dehalogenase"/>
    <property type="match status" value="1"/>
</dbReference>
<dbReference type="PROSITE" id="PS01229">
    <property type="entry name" value="COF_2"/>
    <property type="match status" value="1"/>
</dbReference>
<dbReference type="PANTHER" id="PTHR10000:SF8">
    <property type="entry name" value="HAD SUPERFAMILY HYDROLASE-LIKE, TYPE 3"/>
    <property type="match status" value="1"/>
</dbReference>
<dbReference type="PATRIC" id="fig|999408.3.peg.4767"/>
<organism evidence="1 2">
    <name type="scientific">[Clostridium] clostridioforme 90A8</name>
    <dbReference type="NCBI Taxonomy" id="999408"/>
    <lineage>
        <taxon>Bacteria</taxon>
        <taxon>Bacillati</taxon>
        <taxon>Bacillota</taxon>
        <taxon>Clostridia</taxon>
        <taxon>Lachnospirales</taxon>
        <taxon>Lachnospiraceae</taxon>
        <taxon>Enterocloster</taxon>
    </lineage>
</organism>
<sequence>MMTIGLIALDLDGTLLDSQKNLSERNRRALERCARMGIQIVPTTGRAVDGITQAVRFLPGVNYAITTNGGTVADLIKGISLKRCTLSNAKALEVMDIVKKYRAMYDPYIDGRGISQPEFIEHMEDYGLSPVIQKMVLSTRDVVPNILHYVTDCKKDVEKVNVYLADVNDAMPLRRELSAVQGIVISSSLYNNLEINALGATKGVALMWLADYLGIAPEATMAFGDGENDISMLEAAGVGIAMGNGLDIAKNAADRITLTNDEDGVADAIERLIFN</sequence>
<gene>
    <name evidence="1" type="ORF">HMPREF1090_04442</name>
</gene>
<dbReference type="EMBL" id="AGYR01000051">
    <property type="protein sequence ID" value="ENZ09301.1"/>
    <property type="molecule type" value="Genomic_DNA"/>
</dbReference>
<dbReference type="GO" id="GO:0000287">
    <property type="term" value="F:magnesium ion binding"/>
    <property type="evidence" value="ECO:0007669"/>
    <property type="project" value="TreeGrafter"/>
</dbReference>
<comment type="caution">
    <text evidence="1">The sequence shown here is derived from an EMBL/GenBank/DDBJ whole genome shotgun (WGS) entry which is preliminary data.</text>
</comment>